<dbReference type="RefSeq" id="WP_397089922.1">
    <property type="nucleotide sequence ID" value="NZ_JBITGY010000014.1"/>
</dbReference>
<dbReference type="Proteomes" id="UP001612741">
    <property type="component" value="Unassembled WGS sequence"/>
</dbReference>
<organism evidence="1 2">
    <name type="scientific">Nonomuraea typhae</name>
    <dbReference type="NCBI Taxonomy" id="2603600"/>
    <lineage>
        <taxon>Bacteria</taxon>
        <taxon>Bacillati</taxon>
        <taxon>Actinomycetota</taxon>
        <taxon>Actinomycetes</taxon>
        <taxon>Streptosporangiales</taxon>
        <taxon>Streptosporangiaceae</taxon>
        <taxon>Nonomuraea</taxon>
    </lineage>
</organism>
<gene>
    <name evidence="1" type="ORF">ACIBG2_42735</name>
</gene>
<keyword evidence="2" id="KW-1185">Reference proteome</keyword>
<accession>A0ABW7Z7T2</accession>
<evidence type="ECO:0000313" key="2">
    <source>
        <dbReference type="Proteomes" id="UP001612741"/>
    </source>
</evidence>
<dbReference type="EMBL" id="JBITGY010000014">
    <property type="protein sequence ID" value="MFI6504163.1"/>
    <property type="molecule type" value="Genomic_DNA"/>
</dbReference>
<evidence type="ECO:0000313" key="1">
    <source>
        <dbReference type="EMBL" id="MFI6504163.1"/>
    </source>
</evidence>
<proteinExistence type="predicted"/>
<evidence type="ECO:0008006" key="3">
    <source>
        <dbReference type="Google" id="ProtNLM"/>
    </source>
</evidence>
<reference evidence="1 2" key="1">
    <citation type="submission" date="2024-10" db="EMBL/GenBank/DDBJ databases">
        <title>The Natural Products Discovery Center: Release of the First 8490 Sequenced Strains for Exploring Actinobacteria Biosynthetic Diversity.</title>
        <authorList>
            <person name="Kalkreuter E."/>
            <person name="Kautsar S.A."/>
            <person name="Yang D."/>
            <person name="Bader C.D."/>
            <person name="Teijaro C.N."/>
            <person name="Fluegel L."/>
            <person name="Davis C.M."/>
            <person name="Simpson J.R."/>
            <person name="Lauterbach L."/>
            <person name="Steele A.D."/>
            <person name="Gui C."/>
            <person name="Meng S."/>
            <person name="Li G."/>
            <person name="Viehrig K."/>
            <person name="Ye F."/>
            <person name="Su P."/>
            <person name="Kiefer A.F."/>
            <person name="Nichols A."/>
            <person name="Cepeda A.J."/>
            <person name="Yan W."/>
            <person name="Fan B."/>
            <person name="Jiang Y."/>
            <person name="Adhikari A."/>
            <person name="Zheng C.-J."/>
            <person name="Schuster L."/>
            <person name="Cowan T.M."/>
            <person name="Smanski M.J."/>
            <person name="Chevrette M.G."/>
            <person name="De Carvalho L.P.S."/>
            <person name="Shen B."/>
        </authorList>
    </citation>
    <scope>NUCLEOTIDE SEQUENCE [LARGE SCALE GENOMIC DNA]</scope>
    <source>
        <strain evidence="1 2">NPDC050545</strain>
    </source>
</reference>
<sequence>MNDFAFFTGAWNVRNRRLVKRLAGSDEWEEFSGRTFASSHFSGGAHFDEVDFPAKGFTGLTLRLFDRERGEWSIHWADSRTGRLDPPMRGAWQGDRGEFYGDDQHEGTPVRCRFVWTRISDAEARWEQAFSVDGEQTWETNWIMELTKA</sequence>
<comment type="caution">
    <text evidence="1">The sequence shown here is derived from an EMBL/GenBank/DDBJ whole genome shotgun (WGS) entry which is preliminary data.</text>
</comment>
<name>A0ABW7Z7T2_9ACTN</name>
<protein>
    <recommendedName>
        <fullName evidence="3">DUF1579 domain-containing protein</fullName>
    </recommendedName>
</protein>